<dbReference type="GO" id="GO:0016020">
    <property type="term" value="C:membrane"/>
    <property type="evidence" value="ECO:0007669"/>
    <property type="project" value="UniProtKB-SubCell"/>
</dbReference>
<keyword evidence="8" id="KW-1185">Reference proteome</keyword>
<evidence type="ECO:0000256" key="3">
    <source>
        <dbReference type="ARBA" id="ARBA00022514"/>
    </source>
</evidence>
<evidence type="ECO:0000313" key="7">
    <source>
        <dbReference type="Ensembl" id="ENSHBUP00000020975.1"/>
    </source>
</evidence>
<accession>A0A3Q2W8A6</accession>
<dbReference type="GO" id="GO:0005125">
    <property type="term" value="F:cytokine activity"/>
    <property type="evidence" value="ECO:0007669"/>
    <property type="project" value="UniProtKB-KW"/>
</dbReference>
<protein>
    <submittedName>
        <fullName evidence="7">Tumor necrosis factor ligand superfamily member 14-like</fullName>
    </submittedName>
</protein>
<evidence type="ECO:0000259" key="6">
    <source>
        <dbReference type="PROSITE" id="PS50049"/>
    </source>
</evidence>
<dbReference type="GeneID" id="102309354"/>
<organism evidence="7 8">
    <name type="scientific">Haplochromis burtoni</name>
    <name type="common">Burton's mouthbrooder</name>
    <name type="synonym">Chromis burtoni</name>
    <dbReference type="NCBI Taxonomy" id="8153"/>
    <lineage>
        <taxon>Eukaryota</taxon>
        <taxon>Metazoa</taxon>
        <taxon>Chordata</taxon>
        <taxon>Craniata</taxon>
        <taxon>Vertebrata</taxon>
        <taxon>Euteleostomi</taxon>
        <taxon>Actinopterygii</taxon>
        <taxon>Neopterygii</taxon>
        <taxon>Teleostei</taxon>
        <taxon>Neoteleostei</taxon>
        <taxon>Acanthomorphata</taxon>
        <taxon>Ovalentaria</taxon>
        <taxon>Cichlomorphae</taxon>
        <taxon>Cichliformes</taxon>
        <taxon>Cichlidae</taxon>
        <taxon>African cichlids</taxon>
        <taxon>Pseudocrenilabrinae</taxon>
        <taxon>Haplochromini</taxon>
        <taxon>Haplochromis</taxon>
    </lineage>
</organism>
<evidence type="ECO:0000256" key="5">
    <source>
        <dbReference type="SAM" id="Phobius"/>
    </source>
</evidence>
<comment type="similarity">
    <text evidence="2">Belongs to the tumor necrosis factor family.</text>
</comment>
<dbReference type="Ensembl" id="ENSHBUT00000030734.1">
    <property type="protein sequence ID" value="ENSHBUP00000020975.1"/>
    <property type="gene ID" value="ENSHBUG00000023243.1"/>
</dbReference>
<dbReference type="PROSITE" id="PS50049">
    <property type="entry name" value="THD_2"/>
    <property type="match status" value="1"/>
</dbReference>
<dbReference type="OMA" id="MLWHINN"/>
<evidence type="ECO:0000256" key="2">
    <source>
        <dbReference type="ARBA" id="ARBA00008670"/>
    </source>
</evidence>
<reference evidence="7" key="2">
    <citation type="submission" date="2025-09" db="UniProtKB">
        <authorList>
            <consortium name="Ensembl"/>
        </authorList>
    </citation>
    <scope>IDENTIFICATION</scope>
</reference>
<evidence type="ECO:0000256" key="4">
    <source>
        <dbReference type="ARBA" id="ARBA00023136"/>
    </source>
</evidence>
<dbReference type="SMART" id="SM00207">
    <property type="entry name" value="TNF"/>
    <property type="match status" value="1"/>
</dbReference>
<keyword evidence="4 5" id="KW-0472">Membrane</keyword>
<name>A0A3Q2W8A6_HAPBU</name>
<dbReference type="AlphaFoldDB" id="A0A3Q2W8A6"/>
<dbReference type="SUPFAM" id="SSF49842">
    <property type="entry name" value="TNF-like"/>
    <property type="match status" value="1"/>
</dbReference>
<dbReference type="OrthoDB" id="6116320at2759"/>
<dbReference type="InterPro" id="IPR021184">
    <property type="entry name" value="TNF_CS"/>
</dbReference>
<dbReference type="Gene3D" id="2.60.120.40">
    <property type="match status" value="1"/>
</dbReference>
<keyword evidence="5" id="KW-0812">Transmembrane</keyword>
<dbReference type="PANTHER" id="PTHR11471">
    <property type="entry name" value="TUMOR NECROSIS FACTOR FAMILY MEMBER"/>
    <property type="match status" value="1"/>
</dbReference>
<dbReference type="InterPro" id="IPR008983">
    <property type="entry name" value="Tumour_necrosis_fac-like_dom"/>
</dbReference>
<sequence length="213" mass="24421">MADTGVELDRLVAAVPQNPDEQQKDDKLAQTLLFVLLTVVLYGIAAQAFFINLLYHRELAVSRLNNRSEQDGRIRGFAHLTGGSVQENEVMLWHINNLTVLSGMAYKDGRLEVQEEGFYYVYSKVCFSDHGLWNQSPEFFHHFVMKSADLHGNHYTLMQSQKELRVNSSDLNNSFLGGFFHLHKGDGIFVRIRTNLNILQYNVSEHFFGAFMM</sequence>
<dbReference type="GO" id="GO:0005615">
    <property type="term" value="C:extracellular space"/>
    <property type="evidence" value="ECO:0007669"/>
    <property type="project" value="UniProtKB-KW"/>
</dbReference>
<dbReference type="STRING" id="8153.ENSHBUP00000020975"/>
<dbReference type="RefSeq" id="XP_005938955.1">
    <property type="nucleotide sequence ID" value="XM_005938893.3"/>
</dbReference>
<dbReference type="GO" id="GO:0006955">
    <property type="term" value="P:immune response"/>
    <property type="evidence" value="ECO:0007669"/>
    <property type="project" value="InterPro"/>
</dbReference>
<dbReference type="PANTHER" id="PTHR11471:SF34">
    <property type="entry name" value="TUMOR NECROSIS FACTOR LIGAND SUPERFAMILY MEMBER 14"/>
    <property type="match status" value="1"/>
</dbReference>
<feature type="transmembrane region" description="Helical" evidence="5">
    <location>
        <begin position="32"/>
        <end position="55"/>
    </location>
</feature>
<dbReference type="Proteomes" id="UP000264840">
    <property type="component" value="Unplaced"/>
</dbReference>
<dbReference type="GeneTree" id="ENSGT00940000176155"/>
<proteinExistence type="inferred from homology"/>
<keyword evidence="5" id="KW-1133">Transmembrane helix</keyword>
<dbReference type="InterPro" id="IPR006052">
    <property type="entry name" value="TNF_dom"/>
</dbReference>
<dbReference type="GO" id="GO:0005164">
    <property type="term" value="F:tumor necrosis factor receptor binding"/>
    <property type="evidence" value="ECO:0007669"/>
    <property type="project" value="InterPro"/>
</dbReference>
<evidence type="ECO:0000256" key="1">
    <source>
        <dbReference type="ARBA" id="ARBA00004370"/>
    </source>
</evidence>
<dbReference type="PROSITE" id="PS00251">
    <property type="entry name" value="THD_1"/>
    <property type="match status" value="1"/>
</dbReference>
<dbReference type="Pfam" id="PF00229">
    <property type="entry name" value="TNF"/>
    <property type="match status" value="1"/>
</dbReference>
<comment type="subcellular location">
    <subcellularLocation>
        <location evidence="1">Membrane</location>
    </subcellularLocation>
</comment>
<feature type="domain" description="THD" evidence="6">
    <location>
        <begin position="76"/>
        <end position="213"/>
    </location>
</feature>
<evidence type="ECO:0000313" key="8">
    <source>
        <dbReference type="Proteomes" id="UP000264840"/>
    </source>
</evidence>
<reference evidence="7" key="1">
    <citation type="submission" date="2025-08" db="UniProtKB">
        <authorList>
            <consortium name="Ensembl"/>
        </authorList>
    </citation>
    <scope>IDENTIFICATION</scope>
</reference>
<keyword evidence="3" id="KW-0202">Cytokine</keyword>